<gene>
    <name evidence="1" type="ORF">FIE12Z_12011</name>
</gene>
<keyword evidence="2" id="KW-1185">Reference proteome</keyword>
<proteinExistence type="predicted"/>
<protein>
    <submittedName>
        <fullName evidence="1">Uncharacterized protein</fullName>
    </submittedName>
</protein>
<dbReference type="EMBL" id="PXXK01000509">
    <property type="protein sequence ID" value="RFN43764.1"/>
    <property type="molecule type" value="Genomic_DNA"/>
</dbReference>
<accession>A0A395M7C6</accession>
<dbReference type="SUPFAM" id="SSF56973">
    <property type="entry name" value="Aerolisin/ETX pore-forming domain"/>
    <property type="match status" value="1"/>
</dbReference>
<evidence type="ECO:0000313" key="1">
    <source>
        <dbReference type="EMBL" id="RFN43764.1"/>
    </source>
</evidence>
<dbReference type="Proteomes" id="UP000265631">
    <property type="component" value="Unassembled WGS sequence"/>
</dbReference>
<evidence type="ECO:0000313" key="2">
    <source>
        <dbReference type="Proteomes" id="UP000265631"/>
    </source>
</evidence>
<comment type="caution">
    <text evidence="1">The sequence shown here is derived from an EMBL/GenBank/DDBJ whole genome shotgun (WGS) entry which is preliminary data.</text>
</comment>
<organism evidence="1 2">
    <name type="scientific">Fusarium flagelliforme</name>
    <dbReference type="NCBI Taxonomy" id="2675880"/>
    <lineage>
        <taxon>Eukaryota</taxon>
        <taxon>Fungi</taxon>
        <taxon>Dikarya</taxon>
        <taxon>Ascomycota</taxon>
        <taxon>Pezizomycotina</taxon>
        <taxon>Sordariomycetes</taxon>
        <taxon>Hypocreomycetidae</taxon>
        <taxon>Hypocreales</taxon>
        <taxon>Nectriaceae</taxon>
        <taxon>Fusarium</taxon>
        <taxon>Fusarium incarnatum-equiseti species complex</taxon>
    </lineage>
</organism>
<name>A0A395M7C6_9HYPO</name>
<dbReference type="AlphaFoldDB" id="A0A395M7C6"/>
<reference evidence="1 2" key="1">
    <citation type="journal article" date="2018" name="PLoS Pathog.">
        <title>Evolution of structural diversity of trichothecenes, a family of toxins produced by plant pathogenic and entomopathogenic fungi.</title>
        <authorList>
            <person name="Proctor R.H."/>
            <person name="McCormick S.P."/>
            <person name="Kim H.S."/>
            <person name="Cardoza R.E."/>
            <person name="Stanley A.M."/>
            <person name="Lindo L."/>
            <person name="Kelly A."/>
            <person name="Brown D.W."/>
            <person name="Lee T."/>
            <person name="Vaughan M.M."/>
            <person name="Alexander N.J."/>
            <person name="Busman M."/>
            <person name="Gutierrez S."/>
        </authorList>
    </citation>
    <scope>NUCLEOTIDE SEQUENCE [LARGE SCALE GENOMIC DNA]</scope>
    <source>
        <strain evidence="1 2">NRRL 13405</strain>
    </source>
</reference>
<sequence length="240" mass="27098">MNESPVPSFADRIVIDGNEPKSTPRNLKDVADGTVLVGQLRQVFQNETKDSMIVDIELLSVEWVFQFSVENDSKGERTKQMETEVGMTVTSGREVADSVSASAGFSGFGFTAEVNASTQTKTFTSLETSKKMRVTDTYNVPPESSIFVYKRQYKFRCRSWLYCAQHDAWVEVDGKKVQAYFAHEIIANQELISPAELTNHGRITNTPPSGLVRPTRGHKMSPREQLWYIMGLKMVYPWIP</sequence>